<dbReference type="RefSeq" id="WP_378307866.1">
    <property type="nucleotide sequence ID" value="NZ_JBHUKS010000017.1"/>
</dbReference>
<keyword evidence="3" id="KW-1185">Reference proteome</keyword>
<dbReference type="EMBL" id="JBHUKS010000017">
    <property type="protein sequence ID" value="MFD2470562.1"/>
    <property type="molecule type" value="Genomic_DNA"/>
</dbReference>
<dbReference type="Proteomes" id="UP001597483">
    <property type="component" value="Unassembled WGS sequence"/>
</dbReference>
<gene>
    <name evidence="2" type="ORF">ACFSVL_24440</name>
</gene>
<organism evidence="2 3">
    <name type="scientific">Amycolatopsis silviterrae</name>
    <dbReference type="NCBI Taxonomy" id="1656914"/>
    <lineage>
        <taxon>Bacteria</taxon>
        <taxon>Bacillati</taxon>
        <taxon>Actinomycetota</taxon>
        <taxon>Actinomycetes</taxon>
        <taxon>Pseudonocardiales</taxon>
        <taxon>Pseudonocardiaceae</taxon>
        <taxon>Amycolatopsis</taxon>
    </lineage>
</organism>
<sequence>MTLPRRIAAAALTGAASVAIAVSAAGPAAASGDGLLFPTATGCQAHGNKLAQQGRIHNFYCSKNIEAGTGHVSCELHITG</sequence>
<evidence type="ECO:0000256" key="1">
    <source>
        <dbReference type="SAM" id="SignalP"/>
    </source>
</evidence>
<proteinExistence type="predicted"/>
<feature type="signal peptide" evidence="1">
    <location>
        <begin position="1"/>
        <end position="24"/>
    </location>
</feature>
<protein>
    <recommendedName>
        <fullName evidence="4">Secreted protein</fullName>
    </recommendedName>
</protein>
<reference evidence="3" key="1">
    <citation type="journal article" date="2019" name="Int. J. Syst. Evol. Microbiol.">
        <title>The Global Catalogue of Microorganisms (GCM) 10K type strain sequencing project: providing services to taxonomists for standard genome sequencing and annotation.</title>
        <authorList>
            <consortium name="The Broad Institute Genomics Platform"/>
            <consortium name="The Broad Institute Genome Sequencing Center for Infectious Disease"/>
            <person name="Wu L."/>
            <person name="Ma J."/>
        </authorList>
    </citation>
    <scope>NUCLEOTIDE SEQUENCE [LARGE SCALE GENOMIC DNA]</scope>
    <source>
        <strain evidence="3">CGMCC 4.7641</strain>
    </source>
</reference>
<accession>A0ABW5HBQ8</accession>
<name>A0ABW5HBQ8_9PSEU</name>
<keyword evidence="1" id="KW-0732">Signal</keyword>
<evidence type="ECO:0000313" key="2">
    <source>
        <dbReference type="EMBL" id="MFD2470562.1"/>
    </source>
</evidence>
<comment type="caution">
    <text evidence="2">The sequence shown here is derived from an EMBL/GenBank/DDBJ whole genome shotgun (WGS) entry which is preliminary data.</text>
</comment>
<feature type="chain" id="PRO_5045615777" description="Secreted protein" evidence="1">
    <location>
        <begin position="25"/>
        <end position="80"/>
    </location>
</feature>
<evidence type="ECO:0000313" key="3">
    <source>
        <dbReference type="Proteomes" id="UP001597483"/>
    </source>
</evidence>
<evidence type="ECO:0008006" key="4">
    <source>
        <dbReference type="Google" id="ProtNLM"/>
    </source>
</evidence>